<dbReference type="Pfam" id="PF03713">
    <property type="entry name" value="DUF305"/>
    <property type="match status" value="1"/>
</dbReference>
<proteinExistence type="predicted"/>
<evidence type="ECO:0000256" key="2">
    <source>
        <dbReference type="SAM" id="SignalP"/>
    </source>
</evidence>
<comment type="caution">
    <text evidence="4">The sequence shown here is derived from an EMBL/GenBank/DDBJ whole genome shotgun (WGS) entry which is preliminary data.</text>
</comment>
<gene>
    <name evidence="4" type="ORF">ACH4OY_17270</name>
</gene>
<keyword evidence="5" id="KW-1185">Reference proteome</keyword>
<name>A0ABW7SNW1_9ACTN</name>
<dbReference type="InterPro" id="IPR005183">
    <property type="entry name" value="DUF305_CopM-like"/>
</dbReference>
<feature type="chain" id="PRO_5047110157" evidence="2">
    <location>
        <begin position="31"/>
        <end position="204"/>
    </location>
</feature>
<dbReference type="InterPro" id="IPR012347">
    <property type="entry name" value="Ferritin-like"/>
</dbReference>
<dbReference type="PANTHER" id="PTHR36933:SF1">
    <property type="entry name" value="SLL0788 PROTEIN"/>
    <property type="match status" value="1"/>
</dbReference>
<sequence>MRPDAVHGVRRRLAALPLAALLAVAGCASPAPTPPSGGSGVPPSAGSVRPDPADVPFLTAMVAHHDRTRVIAAAAAGRVTDAELRTLVAAVDATEADELATMRRWLAAATPPGADAGHAGHHAHPGGSPTADADLARLRSAPADRFDAVLVAVLTAHQRRAAALARAHRPVAVGAEVRDLADRIERSRTAQIQLMSRLPATRAG</sequence>
<protein>
    <submittedName>
        <fullName evidence="4">DUF305 domain-containing protein</fullName>
    </submittedName>
</protein>
<keyword evidence="2" id="KW-0732">Signal</keyword>
<feature type="region of interest" description="Disordered" evidence="1">
    <location>
        <begin position="110"/>
        <end position="133"/>
    </location>
</feature>
<feature type="signal peptide" evidence="2">
    <location>
        <begin position="1"/>
        <end position="30"/>
    </location>
</feature>
<accession>A0ABW7SNW1</accession>
<evidence type="ECO:0000259" key="3">
    <source>
        <dbReference type="Pfam" id="PF03713"/>
    </source>
</evidence>
<feature type="region of interest" description="Disordered" evidence="1">
    <location>
        <begin position="30"/>
        <end position="52"/>
    </location>
</feature>
<evidence type="ECO:0000313" key="4">
    <source>
        <dbReference type="EMBL" id="MFI0794412.1"/>
    </source>
</evidence>
<dbReference type="Gene3D" id="1.20.1260.10">
    <property type="match status" value="1"/>
</dbReference>
<evidence type="ECO:0000313" key="5">
    <source>
        <dbReference type="Proteomes" id="UP001611075"/>
    </source>
</evidence>
<dbReference type="PROSITE" id="PS51257">
    <property type="entry name" value="PROKAR_LIPOPROTEIN"/>
    <property type="match status" value="1"/>
</dbReference>
<evidence type="ECO:0000256" key="1">
    <source>
        <dbReference type="SAM" id="MobiDB-lite"/>
    </source>
</evidence>
<dbReference type="PANTHER" id="PTHR36933">
    <property type="entry name" value="SLL0788 PROTEIN"/>
    <property type="match status" value="1"/>
</dbReference>
<dbReference type="Proteomes" id="UP001611075">
    <property type="component" value="Unassembled WGS sequence"/>
</dbReference>
<organism evidence="4 5">
    <name type="scientific">Micromonospora rubida</name>
    <dbReference type="NCBI Taxonomy" id="2697657"/>
    <lineage>
        <taxon>Bacteria</taxon>
        <taxon>Bacillati</taxon>
        <taxon>Actinomycetota</taxon>
        <taxon>Actinomycetes</taxon>
        <taxon>Micromonosporales</taxon>
        <taxon>Micromonosporaceae</taxon>
        <taxon>Micromonospora</taxon>
    </lineage>
</organism>
<dbReference type="RefSeq" id="WP_396680709.1">
    <property type="nucleotide sequence ID" value="NZ_JBIRPU010000011.1"/>
</dbReference>
<feature type="domain" description="DUF305" evidence="3">
    <location>
        <begin position="54"/>
        <end position="197"/>
    </location>
</feature>
<dbReference type="EMBL" id="JBIRPU010000011">
    <property type="protein sequence ID" value="MFI0794412.1"/>
    <property type="molecule type" value="Genomic_DNA"/>
</dbReference>
<reference evidence="4 5" key="1">
    <citation type="submission" date="2024-10" db="EMBL/GenBank/DDBJ databases">
        <title>The Natural Products Discovery Center: Release of the First 8490 Sequenced Strains for Exploring Actinobacteria Biosynthetic Diversity.</title>
        <authorList>
            <person name="Kalkreuter E."/>
            <person name="Kautsar S.A."/>
            <person name="Yang D."/>
            <person name="Bader C.D."/>
            <person name="Teijaro C.N."/>
            <person name="Fluegel L."/>
            <person name="Davis C.M."/>
            <person name="Simpson J.R."/>
            <person name="Lauterbach L."/>
            <person name="Steele A.D."/>
            <person name="Gui C."/>
            <person name="Meng S."/>
            <person name="Li G."/>
            <person name="Viehrig K."/>
            <person name="Ye F."/>
            <person name="Su P."/>
            <person name="Kiefer A.F."/>
            <person name="Nichols A."/>
            <person name="Cepeda A.J."/>
            <person name="Yan W."/>
            <person name="Fan B."/>
            <person name="Jiang Y."/>
            <person name="Adhikari A."/>
            <person name="Zheng C.-J."/>
            <person name="Schuster L."/>
            <person name="Cowan T.M."/>
            <person name="Smanski M.J."/>
            <person name="Chevrette M.G."/>
            <person name="De Carvalho L.P.S."/>
            <person name="Shen B."/>
        </authorList>
    </citation>
    <scope>NUCLEOTIDE SEQUENCE [LARGE SCALE GENOMIC DNA]</scope>
    <source>
        <strain evidence="4 5">NPDC021253</strain>
    </source>
</reference>